<dbReference type="Gene3D" id="1.10.560.10">
    <property type="entry name" value="GroEL-like equatorial domain"/>
    <property type="match status" value="1"/>
</dbReference>
<dbReference type="Pfam" id="PF00118">
    <property type="entry name" value="Cpn60_TCP1"/>
    <property type="match status" value="1"/>
</dbReference>
<dbReference type="InterPro" id="IPR027413">
    <property type="entry name" value="GROEL-like_equatorial_sf"/>
</dbReference>
<sequence length="547" mass="59739">MASISVLNPKAEFAKAQHAFNINLAAARGLFDVLKTNLGPKGTMKMLVSGAGDIKITKDGNVLLHEMQIQHPTASLIARVATAQDDMTGDGTTSNVLLIAELLKQADLHTSEGLHPRLITEGFELARNKCLEILSDCRIEIDKDMPDRSILLSVVGTSLRTKLHADLANLLTTHVVDAVLAVRTPDEPLDLHRVELMQMQHKTDMDTTLIKGIVLDHGGRHPDMPKRVTNAYILTCNVSFEYEKTEVNSSFFYKTAEERSNLIKSEREFIDMRVQKVIDLKNKVCDAAGGDPKPGFVVINQKGIDPFALDAFAREGILALRRAKRRNMERVALACGGYALNSVDDMTPDCLGHAGLVYEYILGEEKFTFIEECKTPHSVTLLMKGPNKHTLTQLKDAINDGLRAAKNTLEDGCVVPGAGAFEIVAHRELSKFAEEVKGRARLGVQAFANALLVIPKVLAKNAGHDAQDVMVKLLVESTRVEKRTGKNRPTEIVGVDLATGDALVPAQVGIYDNFIVKKQIISSCAVIASNILLVDEIMRAGLSSLKG</sequence>
<proteinExistence type="inferred from homology"/>
<dbReference type="FunFam" id="1.10.560.10:FF:000038">
    <property type="entry name" value="Chaperonin containing TCP1 subunit 6B"/>
    <property type="match status" value="1"/>
</dbReference>
<comment type="similarity">
    <text evidence="2 7">Belongs to the TCP-1 chaperonin family.</text>
</comment>
<evidence type="ECO:0000256" key="5">
    <source>
        <dbReference type="ARBA" id="ARBA00022840"/>
    </source>
</evidence>
<dbReference type="GO" id="GO:0140662">
    <property type="term" value="F:ATP-dependent protein folding chaperone"/>
    <property type="evidence" value="ECO:0007669"/>
    <property type="project" value="InterPro"/>
</dbReference>
<protein>
    <submittedName>
        <fullName evidence="8">Chaperonin containing T-complex polypeptide subunit zeta</fullName>
    </submittedName>
</protein>
<dbReference type="PROSITE" id="PS00750">
    <property type="entry name" value="TCP1_1"/>
    <property type="match status" value="1"/>
</dbReference>
<keyword evidence="5 7" id="KW-0067">ATP-binding</keyword>
<evidence type="ECO:0000256" key="4">
    <source>
        <dbReference type="ARBA" id="ARBA00022741"/>
    </source>
</evidence>
<dbReference type="Gene3D" id="3.50.7.10">
    <property type="entry name" value="GroEL"/>
    <property type="match status" value="1"/>
</dbReference>
<reference evidence="8 9" key="1">
    <citation type="submission" date="2019-04" db="EMBL/GenBank/DDBJ databases">
        <title>Annotation for the trematode Fasciola gigantica.</title>
        <authorList>
            <person name="Choi Y.-J."/>
        </authorList>
    </citation>
    <scope>NUCLEOTIDE SEQUENCE [LARGE SCALE GENOMIC DNA]</scope>
    <source>
        <strain evidence="8">Uganda_cow_1</strain>
    </source>
</reference>
<dbReference type="GO" id="GO:0005737">
    <property type="term" value="C:cytoplasm"/>
    <property type="evidence" value="ECO:0007669"/>
    <property type="project" value="UniProtKB-SubCell"/>
</dbReference>
<evidence type="ECO:0000313" key="8">
    <source>
        <dbReference type="EMBL" id="TPP62146.1"/>
    </source>
</evidence>
<comment type="caution">
    <text evidence="8">The sequence shown here is derived from an EMBL/GenBank/DDBJ whole genome shotgun (WGS) entry which is preliminary data.</text>
</comment>
<name>A0A504YPN0_FASGI</name>
<evidence type="ECO:0000256" key="7">
    <source>
        <dbReference type="RuleBase" id="RU004187"/>
    </source>
</evidence>
<dbReference type="PROSITE" id="PS00995">
    <property type="entry name" value="TCP1_3"/>
    <property type="match status" value="1"/>
</dbReference>
<dbReference type="Gene3D" id="3.30.260.10">
    <property type="entry name" value="TCP-1-like chaperonin intermediate domain"/>
    <property type="match status" value="1"/>
</dbReference>
<organism evidence="8 9">
    <name type="scientific">Fasciola gigantica</name>
    <name type="common">Giant liver fluke</name>
    <dbReference type="NCBI Taxonomy" id="46835"/>
    <lineage>
        <taxon>Eukaryota</taxon>
        <taxon>Metazoa</taxon>
        <taxon>Spiralia</taxon>
        <taxon>Lophotrochozoa</taxon>
        <taxon>Platyhelminthes</taxon>
        <taxon>Trematoda</taxon>
        <taxon>Digenea</taxon>
        <taxon>Plagiorchiida</taxon>
        <taxon>Echinostomata</taxon>
        <taxon>Echinostomatoidea</taxon>
        <taxon>Fasciolidae</taxon>
        <taxon>Fasciola</taxon>
    </lineage>
</organism>
<dbReference type="InterPro" id="IPR027410">
    <property type="entry name" value="TCP-1-like_intermed_sf"/>
</dbReference>
<dbReference type="NCBIfam" id="TIGR02347">
    <property type="entry name" value="chap_CCT_zeta"/>
    <property type="match status" value="1"/>
</dbReference>
<dbReference type="Proteomes" id="UP000316759">
    <property type="component" value="Unassembled WGS sequence"/>
</dbReference>
<dbReference type="SUPFAM" id="SSF54849">
    <property type="entry name" value="GroEL-intermediate domain like"/>
    <property type="match status" value="1"/>
</dbReference>
<dbReference type="InterPro" id="IPR027409">
    <property type="entry name" value="GroEL-like_apical_dom_sf"/>
</dbReference>
<keyword evidence="3" id="KW-0963">Cytoplasm</keyword>
<dbReference type="PRINTS" id="PR00304">
    <property type="entry name" value="TCOMPLEXTCP1"/>
</dbReference>
<dbReference type="AlphaFoldDB" id="A0A504YPN0"/>
<dbReference type="PROSITE" id="PS00751">
    <property type="entry name" value="TCP1_2"/>
    <property type="match status" value="1"/>
</dbReference>
<evidence type="ECO:0000256" key="6">
    <source>
        <dbReference type="ARBA" id="ARBA00023186"/>
    </source>
</evidence>
<keyword evidence="6 7" id="KW-0143">Chaperone</keyword>
<dbReference type="CDD" id="cd03342">
    <property type="entry name" value="TCP1_zeta"/>
    <property type="match status" value="1"/>
</dbReference>
<dbReference type="InterPro" id="IPR002194">
    <property type="entry name" value="Chaperonin_TCP-1_CS"/>
</dbReference>
<evidence type="ECO:0000256" key="2">
    <source>
        <dbReference type="ARBA" id="ARBA00008020"/>
    </source>
</evidence>
<dbReference type="FunFam" id="3.30.260.10:FF:000017">
    <property type="entry name" value="T-complex protein 1 subunit zeta"/>
    <property type="match status" value="1"/>
</dbReference>
<dbReference type="FunFam" id="3.50.7.10:FF:000004">
    <property type="entry name" value="T-complex protein 1 subunit zeta"/>
    <property type="match status" value="1"/>
</dbReference>
<dbReference type="OrthoDB" id="10052040at2759"/>
<evidence type="ECO:0000256" key="3">
    <source>
        <dbReference type="ARBA" id="ARBA00022490"/>
    </source>
</evidence>
<dbReference type="SUPFAM" id="SSF52029">
    <property type="entry name" value="GroEL apical domain-like"/>
    <property type="match status" value="1"/>
</dbReference>
<accession>A0A504YPN0</accession>
<dbReference type="FunFam" id="1.10.560.10:FF:000058">
    <property type="entry name" value="T-complex protein 1 subunit zeta"/>
    <property type="match status" value="1"/>
</dbReference>
<dbReference type="EMBL" id="SUNJ01007270">
    <property type="protein sequence ID" value="TPP62146.1"/>
    <property type="molecule type" value="Genomic_DNA"/>
</dbReference>
<keyword evidence="4 7" id="KW-0547">Nucleotide-binding</keyword>
<evidence type="ECO:0000256" key="1">
    <source>
        <dbReference type="ARBA" id="ARBA00004496"/>
    </source>
</evidence>
<dbReference type="InterPro" id="IPR002423">
    <property type="entry name" value="Cpn60/GroEL/TCP-1"/>
</dbReference>
<dbReference type="InterPro" id="IPR012722">
    <property type="entry name" value="Chap_CCT_zeta"/>
</dbReference>
<gene>
    <name evidence="8" type="ORF">FGIG_03371</name>
</gene>
<dbReference type="GO" id="GO:0016887">
    <property type="term" value="F:ATP hydrolysis activity"/>
    <property type="evidence" value="ECO:0007669"/>
    <property type="project" value="InterPro"/>
</dbReference>
<keyword evidence="9" id="KW-1185">Reference proteome</keyword>
<dbReference type="GO" id="GO:0005524">
    <property type="term" value="F:ATP binding"/>
    <property type="evidence" value="ECO:0007669"/>
    <property type="project" value="UniProtKB-KW"/>
</dbReference>
<dbReference type="InterPro" id="IPR017998">
    <property type="entry name" value="Chaperone_TCP-1"/>
</dbReference>
<dbReference type="SUPFAM" id="SSF48592">
    <property type="entry name" value="GroEL equatorial domain-like"/>
    <property type="match status" value="1"/>
</dbReference>
<dbReference type="PANTHER" id="PTHR11353">
    <property type="entry name" value="CHAPERONIN"/>
    <property type="match status" value="1"/>
</dbReference>
<dbReference type="STRING" id="46835.A0A504YPN0"/>
<comment type="subcellular location">
    <subcellularLocation>
        <location evidence="1">Cytoplasm</location>
    </subcellularLocation>
</comment>
<evidence type="ECO:0000313" key="9">
    <source>
        <dbReference type="Proteomes" id="UP000316759"/>
    </source>
</evidence>
<dbReference type="GO" id="GO:0051082">
    <property type="term" value="F:unfolded protein binding"/>
    <property type="evidence" value="ECO:0007669"/>
    <property type="project" value="InterPro"/>
</dbReference>